<feature type="repeat" description="TPR" evidence="1">
    <location>
        <begin position="128"/>
        <end position="161"/>
    </location>
</feature>
<proteinExistence type="predicted"/>
<dbReference type="RefSeq" id="WP_270685434.1">
    <property type="nucleotide sequence ID" value="NZ_JAQFWQ010000022.1"/>
</dbReference>
<dbReference type="EMBL" id="JAQFWQ010000022">
    <property type="protein sequence ID" value="MDA2810996.1"/>
    <property type="molecule type" value="Genomic_DNA"/>
</dbReference>
<evidence type="ECO:0000313" key="3">
    <source>
        <dbReference type="Proteomes" id="UP001527866"/>
    </source>
</evidence>
<sequence>MSDESVSTLLRRASRSLSECEFWVRHIVWEDGALGPLGEARRLCDEAERSSDPEDAETSGTLAVLRSTAAAYALRHCVGATVGCDFDDEDGTLPDGLSEHDPEGVSRPLAEEAVRAARAALDVDPGDALVPLHLGHALTWVGDQEGAVEAYREALRRDPGEVGALSCLKHFGAFPDDLDAHDRRSWDEARMYGQWPYTAPESHGSHGFFLLRVPYWMDNNNADHDFVLFASAAEACAHLDRVLNVVLGDGDFVNGGLDEEDDEVGGVVLRVHRPGRPVAEYDLTARVGRATDGVYHVDRSGLPLDEAVENPLPAGRPVRIDTRTCFASPE</sequence>
<comment type="caution">
    <text evidence="2">The sequence shown here is derived from an EMBL/GenBank/DDBJ whole genome shotgun (WGS) entry which is preliminary data.</text>
</comment>
<keyword evidence="3" id="KW-1185">Reference proteome</keyword>
<accession>A0ABT4U2T6</accession>
<evidence type="ECO:0000313" key="2">
    <source>
        <dbReference type="EMBL" id="MDA2810996.1"/>
    </source>
</evidence>
<dbReference type="PROSITE" id="PS50005">
    <property type="entry name" value="TPR"/>
    <property type="match status" value="1"/>
</dbReference>
<name>A0ABT4U2T6_9ACTN</name>
<evidence type="ECO:0000256" key="1">
    <source>
        <dbReference type="PROSITE-ProRule" id="PRU00339"/>
    </source>
</evidence>
<dbReference type="Gene3D" id="1.25.40.10">
    <property type="entry name" value="Tetratricopeptide repeat domain"/>
    <property type="match status" value="1"/>
</dbReference>
<dbReference type="SUPFAM" id="SSF48452">
    <property type="entry name" value="TPR-like"/>
    <property type="match status" value="1"/>
</dbReference>
<reference evidence="2 3" key="1">
    <citation type="submission" date="2023-01" db="EMBL/GenBank/DDBJ databases">
        <title>Draft genome sequence of Nocardiopsis sp. RSe5-2 isolated from halophytes.</title>
        <authorList>
            <person name="Duangmal K."/>
            <person name="Chantavorakit T."/>
        </authorList>
    </citation>
    <scope>NUCLEOTIDE SEQUENCE [LARGE SCALE GENOMIC DNA]</scope>
    <source>
        <strain evidence="2 3">RSe5-2</strain>
    </source>
</reference>
<protein>
    <recommendedName>
        <fullName evidence="4">Tetratricopeptide repeat protein</fullName>
    </recommendedName>
</protein>
<organism evidence="2 3">
    <name type="scientific">Nocardiopsis endophytica</name>
    <dbReference type="NCBI Taxonomy" id="3018445"/>
    <lineage>
        <taxon>Bacteria</taxon>
        <taxon>Bacillati</taxon>
        <taxon>Actinomycetota</taxon>
        <taxon>Actinomycetes</taxon>
        <taxon>Streptosporangiales</taxon>
        <taxon>Nocardiopsidaceae</taxon>
        <taxon>Nocardiopsis</taxon>
    </lineage>
</organism>
<dbReference type="Proteomes" id="UP001527866">
    <property type="component" value="Unassembled WGS sequence"/>
</dbReference>
<keyword evidence="1" id="KW-0802">TPR repeat</keyword>
<gene>
    <name evidence="2" type="ORF">O4J56_10145</name>
</gene>
<dbReference type="InterPro" id="IPR019734">
    <property type="entry name" value="TPR_rpt"/>
</dbReference>
<dbReference type="InterPro" id="IPR011990">
    <property type="entry name" value="TPR-like_helical_dom_sf"/>
</dbReference>
<evidence type="ECO:0008006" key="4">
    <source>
        <dbReference type="Google" id="ProtNLM"/>
    </source>
</evidence>